<feature type="region of interest" description="Disordered" evidence="1">
    <location>
        <begin position="133"/>
        <end position="203"/>
    </location>
</feature>
<feature type="region of interest" description="Disordered" evidence="1">
    <location>
        <begin position="1"/>
        <end position="61"/>
    </location>
</feature>
<proteinExistence type="predicted"/>
<accession>R4XA38</accession>
<keyword evidence="3" id="KW-1185">Reference proteome</keyword>
<dbReference type="AlphaFoldDB" id="R4XA38"/>
<dbReference type="eggNOG" id="ENOG502S2VH">
    <property type="taxonomic scope" value="Eukaryota"/>
</dbReference>
<reference evidence="2 3" key="1">
    <citation type="journal article" date="2013" name="MBio">
        <title>Genome sequencing of the plant pathogen Taphrina deformans, the causal agent of peach leaf curl.</title>
        <authorList>
            <person name="Cisse O.H."/>
            <person name="Almeida J.M.G.C.F."/>
            <person name="Fonseca A."/>
            <person name="Kumar A.A."/>
            <person name="Salojaervi J."/>
            <person name="Overmyer K."/>
            <person name="Hauser P.M."/>
            <person name="Pagni M."/>
        </authorList>
    </citation>
    <scope>NUCLEOTIDE SEQUENCE [LARGE SCALE GENOMIC DNA]</scope>
    <source>
        <strain evidence="3">PYCC 5710 / ATCC 11124 / CBS 356.35 / IMI 108563 / JCM 9778 / NBRC 8474</strain>
    </source>
</reference>
<dbReference type="EMBL" id="CAHR02000093">
    <property type="protein sequence ID" value="CCG82607.1"/>
    <property type="molecule type" value="Genomic_DNA"/>
</dbReference>
<feature type="region of interest" description="Disordered" evidence="1">
    <location>
        <begin position="73"/>
        <end position="101"/>
    </location>
</feature>
<feature type="compositionally biased region" description="Basic and acidic residues" evidence="1">
    <location>
        <begin position="159"/>
        <end position="169"/>
    </location>
</feature>
<dbReference type="Proteomes" id="UP000013776">
    <property type="component" value="Unassembled WGS sequence"/>
</dbReference>
<gene>
    <name evidence="2" type="ORF">TAPDE_002641</name>
</gene>
<organism evidence="2 3">
    <name type="scientific">Taphrina deformans (strain PYCC 5710 / ATCC 11124 / CBS 356.35 / IMI 108563 / JCM 9778 / NBRC 8474)</name>
    <name type="common">Peach leaf curl fungus</name>
    <name type="synonym">Lalaria deformans</name>
    <dbReference type="NCBI Taxonomy" id="1097556"/>
    <lineage>
        <taxon>Eukaryota</taxon>
        <taxon>Fungi</taxon>
        <taxon>Dikarya</taxon>
        <taxon>Ascomycota</taxon>
        <taxon>Taphrinomycotina</taxon>
        <taxon>Taphrinomycetes</taxon>
        <taxon>Taphrinales</taxon>
        <taxon>Taphrinaceae</taxon>
        <taxon>Taphrina</taxon>
    </lineage>
</organism>
<dbReference type="InterPro" id="IPR007062">
    <property type="entry name" value="PPI-2"/>
</dbReference>
<evidence type="ECO:0000256" key="1">
    <source>
        <dbReference type="SAM" id="MobiDB-lite"/>
    </source>
</evidence>
<name>R4XA38_TAPDE</name>
<dbReference type="PANTHER" id="PTHR12398:SF20">
    <property type="entry name" value="PROTEIN PHOSPHATASE 1 REGULATORY INHIBITOR SUBUNIT 2"/>
    <property type="match status" value="1"/>
</dbReference>
<dbReference type="OrthoDB" id="551302at2759"/>
<dbReference type="VEuPathDB" id="FungiDB:TAPDE_002641"/>
<dbReference type="GO" id="GO:0004864">
    <property type="term" value="F:protein phosphatase inhibitor activity"/>
    <property type="evidence" value="ECO:0007669"/>
    <property type="project" value="InterPro"/>
</dbReference>
<evidence type="ECO:0008006" key="4">
    <source>
        <dbReference type="Google" id="ProtNLM"/>
    </source>
</evidence>
<evidence type="ECO:0000313" key="2">
    <source>
        <dbReference type="EMBL" id="CCG82607.1"/>
    </source>
</evidence>
<evidence type="ECO:0000313" key="3">
    <source>
        <dbReference type="Proteomes" id="UP000013776"/>
    </source>
</evidence>
<comment type="caution">
    <text evidence="2">The sequence shown here is derived from an EMBL/GenBank/DDBJ whole genome shotgun (WGS) entry which is preliminary data.</text>
</comment>
<dbReference type="STRING" id="1097556.R4XA38"/>
<feature type="region of interest" description="Disordered" evidence="1">
    <location>
        <begin position="108"/>
        <end position="127"/>
    </location>
</feature>
<protein>
    <recommendedName>
        <fullName evidence="4">Glc8 protein</fullName>
    </recommendedName>
</protein>
<feature type="compositionally biased region" description="Basic and acidic residues" evidence="1">
    <location>
        <begin position="191"/>
        <end position="203"/>
    </location>
</feature>
<feature type="compositionally biased region" description="Polar residues" evidence="1">
    <location>
        <begin position="25"/>
        <end position="38"/>
    </location>
</feature>
<sequence length="203" mass="22574">MESSTPMDIQSAPRSILKNRDESTPADTTDIEQNTLHNANGHGRDGDPSIDGQAITSPSTRLKWDEANLYLTEQEKNSTMKITEPKTPYAPQYDPSEDAEDLAMLDAEDQRTNGGSRSKVEDIPTLDIGMAEQEMVVDDDAPKRKVSVSRGPLEEEEESGAKTPEEEAKHKKFEKMRREHYGGAAAALRRPSYEAHNGDEDEE</sequence>
<dbReference type="Pfam" id="PF04979">
    <property type="entry name" value="IPP-2"/>
    <property type="match status" value="1"/>
</dbReference>
<dbReference type="PANTHER" id="PTHR12398">
    <property type="entry name" value="PROTEIN PHOSPHATASE INHIBITOR"/>
    <property type="match status" value="1"/>
</dbReference>
<dbReference type="GO" id="GO:0009966">
    <property type="term" value="P:regulation of signal transduction"/>
    <property type="evidence" value="ECO:0007669"/>
    <property type="project" value="InterPro"/>
</dbReference>